<evidence type="ECO:0000259" key="1">
    <source>
        <dbReference type="Pfam" id="PF01728"/>
    </source>
</evidence>
<evidence type="ECO:0000313" key="2">
    <source>
        <dbReference type="EMBL" id="EFL49978.1"/>
    </source>
</evidence>
<accession>E1K060</accession>
<protein>
    <recommendedName>
        <fullName evidence="1">Ribosomal RNA methyltransferase FtsJ domain-containing protein</fullName>
    </recommendedName>
</protein>
<dbReference type="GO" id="GO:0032259">
    <property type="term" value="P:methylation"/>
    <property type="evidence" value="ECO:0007669"/>
    <property type="project" value="InterPro"/>
</dbReference>
<proteinExistence type="predicted"/>
<dbReference type="eggNOG" id="COG2933">
    <property type="taxonomic scope" value="Bacteria"/>
</dbReference>
<dbReference type="EMBL" id="AECZ01000028">
    <property type="protein sequence ID" value="EFL49978.1"/>
    <property type="molecule type" value="Genomic_DNA"/>
</dbReference>
<sequence length="312" mass="33979">MSFAVYHAAPGLLPELVAELGDAVTAVRDPLVTADGPARQAAFAANVWTEPVFIPVESIGDAAKKLKAIQRNWALVPSGHFRRAALVAEKLPKVAAKPLVFGAPLPTAPLGAFTLWEENLLLASPATSEPVPAGEYRFVEDKEGPPSRAYLKLWEFFTRTGVRPAPGELCLDMGGSPGGWDYVLADLGARVFCIDKAPLAPHVAHHPLVSWCQGSAFGLDPRHAGAVDWLFSDVICYPDRLYEWLSRWLELGECRRFVLTVKLQGETDSALLDKFRAIPGSRLLHLSHNKHELTFALLGEEKEPSGGQGETF</sequence>
<dbReference type="AlphaFoldDB" id="E1K060"/>
<dbReference type="GO" id="GO:0008168">
    <property type="term" value="F:methyltransferase activity"/>
    <property type="evidence" value="ECO:0007669"/>
    <property type="project" value="InterPro"/>
</dbReference>
<dbReference type="RefSeq" id="WP_005995670.1">
    <property type="nucleotide sequence ID" value="NZ_AECZ01000028.1"/>
</dbReference>
<comment type="caution">
    <text evidence="2">The sequence shown here is derived from an EMBL/GenBank/DDBJ whole genome shotgun (WGS) entry which is preliminary data.</text>
</comment>
<keyword evidence="3" id="KW-1185">Reference proteome</keyword>
<evidence type="ECO:0000313" key="3">
    <source>
        <dbReference type="Proteomes" id="UP000006250"/>
    </source>
</evidence>
<dbReference type="PANTHER" id="PTHR37524:SF2">
    <property type="entry name" value="RIBOSOMAL RNA METHYLTRANSFERASE FTSJ DOMAIN-CONTAINING PROTEIN"/>
    <property type="match status" value="1"/>
</dbReference>
<dbReference type="SUPFAM" id="SSF53335">
    <property type="entry name" value="S-adenosyl-L-methionine-dependent methyltransferases"/>
    <property type="match status" value="1"/>
</dbReference>
<dbReference type="Gene3D" id="3.40.50.150">
    <property type="entry name" value="Vaccinia Virus protein VP39"/>
    <property type="match status" value="1"/>
</dbReference>
<name>E1K060_SOLFR</name>
<dbReference type="InterPro" id="IPR029063">
    <property type="entry name" value="SAM-dependent_MTases_sf"/>
</dbReference>
<organism evidence="2 3">
    <name type="scientific">Solidesulfovibrio fructosivorans JJ]</name>
    <dbReference type="NCBI Taxonomy" id="596151"/>
    <lineage>
        <taxon>Bacteria</taxon>
        <taxon>Pseudomonadati</taxon>
        <taxon>Thermodesulfobacteriota</taxon>
        <taxon>Desulfovibrionia</taxon>
        <taxon>Desulfovibrionales</taxon>
        <taxon>Desulfovibrionaceae</taxon>
        <taxon>Solidesulfovibrio</taxon>
    </lineage>
</organism>
<reference evidence="2 3" key="1">
    <citation type="submission" date="2010-08" db="EMBL/GenBank/DDBJ databases">
        <title>The draft genome of Desulfovibrio fructosovorans JJ.</title>
        <authorList>
            <consortium name="US DOE Joint Genome Institute (JGI-PGF)"/>
            <person name="Lucas S."/>
            <person name="Copeland A."/>
            <person name="Lapidus A."/>
            <person name="Cheng J.-F."/>
            <person name="Bruce D."/>
            <person name="Goodwin L."/>
            <person name="Pitluck S."/>
            <person name="Land M.L."/>
            <person name="Hauser L."/>
            <person name="Chang Y.-J."/>
            <person name="Jeffries C."/>
            <person name="Wall J.D."/>
            <person name="Stahl D.A."/>
            <person name="Arkin A.P."/>
            <person name="Dehal P."/>
            <person name="Stolyar S.M."/>
            <person name="Hazen T.C."/>
            <person name="Woyke T.J."/>
        </authorList>
    </citation>
    <scope>NUCLEOTIDE SEQUENCE [LARGE SCALE GENOMIC DNA]</scope>
    <source>
        <strain evidence="2 3">JJ</strain>
    </source>
</reference>
<dbReference type="OrthoDB" id="154490at2"/>
<gene>
    <name evidence="2" type="ORF">DesfrDRAFT_3260</name>
</gene>
<dbReference type="PANTHER" id="PTHR37524">
    <property type="entry name" value="RIBOSOMAL RNA LARGE SUBUNIT METHYLTRANSFERASE M"/>
    <property type="match status" value="1"/>
</dbReference>
<dbReference type="Proteomes" id="UP000006250">
    <property type="component" value="Unassembled WGS sequence"/>
</dbReference>
<feature type="domain" description="Ribosomal RNA methyltransferase FtsJ" evidence="1">
    <location>
        <begin position="147"/>
        <end position="234"/>
    </location>
</feature>
<dbReference type="InterPro" id="IPR002877">
    <property type="entry name" value="RNA_MeTrfase_FtsJ_dom"/>
</dbReference>
<dbReference type="Pfam" id="PF01728">
    <property type="entry name" value="FtsJ"/>
    <property type="match status" value="1"/>
</dbReference>
<dbReference type="STRING" id="596151.DesfrDRAFT_3260"/>